<proteinExistence type="predicted"/>
<dbReference type="EMBL" id="BMJB01000001">
    <property type="protein sequence ID" value="GGA69852.1"/>
    <property type="molecule type" value="Genomic_DNA"/>
</dbReference>
<reference evidence="1" key="2">
    <citation type="submission" date="2020-09" db="EMBL/GenBank/DDBJ databases">
        <authorList>
            <person name="Sun Q."/>
            <person name="Zhou Y."/>
        </authorList>
    </citation>
    <scope>NUCLEOTIDE SEQUENCE</scope>
    <source>
        <strain evidence="1">CGMCC 1.15447</strain>
    </source>
</reference>
<keyword evidence="2" id="KW-1185">Reference proteome</keyword>
<gene>
    <name evidence="1" type="ORF">GCM10011507_21760</name>
</gene>
<dbReference type="Proteomes" id="UP000648801">
    <property type="component" value="Unassembled WGS sequence"/>
</dbReference>
<sequence length="80" mass="8844">MTSGVQRVWGVRDDAEGVEMPGSVWAGNTAADRAANATNATAQTIRERLERVHTGLVLHFRELPLSRFTVKIRTPSLLEK</sequence>
<name>A0A916W6E0_9BACT</name>
<evidence type="ECO:0000313" key="2">
    <source>
        <dbReference type="Proteomes" id="UP000648801"/>
    </source>
</evidence>
<comment type="caution">
    <text evidence="1">The sequence shown here is derived from an EMBL/GenBank/DDBJ whole genome shotgun (WGS) entry which is preliminary data.</text>
</comment>
<protein>
    <submittedName>
        <fullName evidence="1">Uncharacterized protein</fullName>
    </submittedName>
</protein>
<organism evidence="1 2">
    <name type="scientific">Edaphobacter acidisoli</name>
    <dbReference type="NCBI Taxonomy" id="2040573"/>
    <lineage>
        <taxon>Bacteria</taxon>
        <taxon>Pseudomonadati</taxon>
        <taxon>Acidobacteriota</taxon>
        <taxon>Terriglobia</taxon>
        <taxon>Terriglobales</taxon>
        <taxon>Acidobacteriaceae</taxon>
        <taxon>Edaphobacter</taxon>
    </lineage>
</organism>
<evidence type="ECO:0000313" key="1">
    <source>
        <dbReference type="EMBL" id="GGA69852.1"/>
    </source>
</evidence>
<accession>A0A916W6E0</accession>
<reference evidence="1" key="1">
    <citation type="journal article" date="2014" name="Int. J. Syst. Evol. Microbiol.">
        <title>Complete genome sequence of Corynebacterium casei LMG S-19264T (=DSM 44701T), isolated from a smear-ripened cheese.</title>
        <authorList>
            <consortium name="US DOE Joint Genome Institute (JGI-PGF)"/>
            <person name="Walter F."/>
            <person name="Albersmeier A."/>
            <person name="Kalinowski J."/>
            <person name="Ruckert C."/>
        </authorList>
    </citation>
    <scope>NUCLEOTIDE SEQUENCE</scope>
    <source>
        <strain evidence="1">CGMCC 1.15447</strain>
    </source>
</reference>
<dbReference type="AlphaFoldDB" id="A0A916W6E0"/>